<feature type="non-terminal residue" evidence="1">
    <location>
        <position position="1"/>
    </location>
</feature>
<dbReference type="AlphaFoldDB" id="A0A382DQ52"/>
<name>A0A382DQ52_9ZZZZ</name>
<protein>
    <submittedName>
        <fullName evidence="1">Uncharacterized protein</fullName>
    </submittedName>
</protein>
<proteinExistence type="predicted"/>
<sequence>VSRLQVTCVLIFACNTIGPRFEAAIYSPKEILIMAITFVGYYRPVRTDTDANTWRESGAFAPEFAAKVRAFPSQFPPTCKLIGSWAVTGGQAPGVTVVEAESFDDLQFINTYYAGWLEYDWHPTRTGGPDRS</sequence>
<reference evidence="1" key="1">
    <citation type="submission" date="2018-05" db="EMBL/GenBank/DDBJ databases">
        <authorList>
            <person name="Lanie J.A."/>
            <person name="Ng W.-L."/>
            <person name="Kazmierczak K.M."/>
            <person name="Andrzejewski T.M."/>
            <person name="Davidsen T.M."/>
            <person name="Wayne K.J."/>
            <person name="Tettelin H."/>
            <person name="Glass J.I."/>
            <person name="Rusch D."/>
            <person name="Podicherti R."/>
            <person name="Tsui H.-C.T."/>
            <person name="Winkler M.E."/>
        </authorList>
    </citation>
    <scope>NUCLEOTIDE SEQUENCE</scope>
</reference>
<gene>
    <name evidence="1" type="ORF">METZ01_LOCUS193444</name>
</gene>
<dbReference type="EMBL" id="UINC01040552">
    <property type="protein sequence ID" value="SVB40590.1"/>
    <property type="molecule type" value="Genomic_DNA"/>
</dbReference>
<organism evidence="1">
    <name type="scientific">marine metagenome</name>
    <dbReference type="NCBI Taxonomy" id="408172"/>
    <lineage>
        <taxon>unclassified sequences</taxon>
        <taxon>metagenomes</taxon>
        <taxon>ecological metagenomes</taxon>
    </lineage>
</organism>
<accession>A0A382DQ52</accession>
<evidence type="ECO:0000313" key="1">
    <source>
        <dbReference type="EMBL" id="SVB40590.1"/>
    </source>
</evidence>